<gene>
    <name evidence="6" type="ORF">Voc01_052330</name>
</gene>
<dbReference type="Gene3D" id="1.10.287.950">
    <property type="entry name" value="Methyl-accepting chemotaxis protein"/>
    <property type="match status" value="1"/>
</dbReference>
<dbReference type="InterPro" id="IPR004089">
    <property type="entry name" value="MCPsignal_dom"/>
</dbReference>
<feature type="compositionally biased region" description="Polar residues" evidence="3">
    <location>
        <begin position="340"/>
        <end position="352"/>
    </location>
</feature>
<keyword evidence="4" id="KW-1133">Transmembrane helix</keyword>
<dbReference type="PANTHER" id="PTHR32089:SF112">
    <property type="entry name" value="LYSOZYME-LIKE PROTEIN-RELATED"/>
    <property type="match status" value="1"/>
</dbReference>
<feature type="transmembrane region" description="Helical" evidence="4">
    <location>
        <begin position="96"/>
        <end position="120"/>
    </location>
</feature>
<feature type="domain" description="Methyl-accepting transducer" evidence="5">
    <location>
        <begin position="148"/>
        <end position="371"/>
    </location>
</feature>
<proteinExistence type="predicted"/>
<dbReference type="SUPFAM" id="SSF58104">
    <property type="entry name" value="Methyl-accepting chemotaxis protein (MCP) signaling domain"/>
    <property type="match status" value="1"/>
</dbReference>
<dbReference type="Proteomes" id="UP000635606">
    <property type="component" value="Unassembled WGS sequence"/>
</dbReference>
<feature type="transmembrane region" description="Helical" evidence="4">
    <location>
        <begin position="32"/>
        <end position="56"/>
    </location>
</feature>
<keyword evidence="4" id="KW-0812">Transmembrane</keyword>
<accession>A0A8J4ED34</accession>
<dbReference type="EMBL" id="BOPH01000077">
    <property type="protein sequence ID" value="GIJ70316.1"/>
    <property type="molecule type" value="Genomic_DNA"/>
</dbReference>
<feature type="region of interest" description="Disordered" evidence="3">
    <location>
        <begin position="147"/>
        <end position="170"/>
    </location>
</feature>
<evidence type="ECO:0000256" key="1">
    <source>
        <dbReference type="ARBA" id="ARBA00023224"/>
    </source>
</evidence>
<feature type="region of interest" description="Disordered" evidence="3">
    <location>
        <begin position="340"/>
        <end position="371"/>
    </location>
</feature>
<keyword evidence="1 2" id="KW-0807">Transducer</keyword>
<dbReference type="AlphaFoldDB" id="A0A8J4ED34"/>
<dbReference type="GO" id="GO:0007165">
    <property type="term" value="P:signal transduction"/>
    <property type="evidence" value="ECO:0007669"/>
    <property type="project" value="UniProtKB-KW"/>
</dbReference>
<name>A0A8J4ED34_9ACTN</name>
<evidence type="ECO:0000259" key="5">
    <source>
        <dbReference type="PROSITE" id="PS50111"/>
    </source>
</evidence>
<reference evidence="6" key="1">
    <citation type="submission" date="2021-01" db="EMBL/GenBank/DDBJ databases">
        <title>Whole genome shotgun sequence of Virgisporangium ochraceum NBRC 16418.</title>
        <authorList>
            <person name="Komaki H."/>
            <person name="Tamura T."/>
        </authorList>
    </citation>
    <scope>NUCLEOTIDE SEQUENCE</scope>
    <source>
        <strain evidence="6">NBRC 16418</strain>
    </source>
</reference>
<dbReference type="Pfam" id="PF00015">
    <property type="entry name" value="MCPsignal"/>
    <property type="match status" value="1"/>
</dbReference>
<evidence type="ECO:0000313" key="6">
    <source>
        <dbReference type="EMBL" id="GIJ70316.1"/>
    </source>
</evidence>
<protein>
    <recommendedName>
        <fullName evidence="5">Methyl-accepting transducer domain-containing protein</fullName>
    </recommendedName>
</protein>
<dbReference type="RefSeq" id="WP_203930223.1">
    <property type="nucleotide sequence ID" value="NZ_BOPH01000077.1"/>
</dbReference>
<feature type="compositionally biased region" description="Low complexity" evidence="3">
    <location>
        <begin position="355"/>
        <end position="371"/>
    </location>
</feature>
<feature type="transmembrane region" description="Helical" evidence="4">
    <location>
        <begin position="63"/>
        <end position="84"/>
    </location>
</feature>
<organism evidence="6 7">
    <name type="scientific">Virgisporangium ochraceum</name>
    <dbReference type="NCBI Taxonomy" id="65505"/>
    <lineage>
        <taxon>Bacteria</taxon>
        <taxon>Bacillati</taxon>
        <taxon>Actinomycetota</taxon>
        <taxon>Actinomycetes</taxon>
        <taxon>Micromonosporales</taxon>
        <taxon>Micromonosporaceae</taxon>
        <taxon>Virgisporangium</taxon>
    </lineage>
</organism>
<comment type="caution">
    <text evidence="6">The sequence shown here is derived from an EMBL/GenBank/DDBJ whole genome shotgun (WGS) entry which is preliminary data.</text>
</comment>
<evidence type="ECO:0000256" key="2">
    <source>
        <dbReference type="PROSITE-ProRule" id="PRU00284"/>
    </source>
</evidence>
<dbReference type="SMART" id="SM00283">
    <property type="entry name" value="MA"/>
    <property type="match status" value="1"/>
</dbReference>
<evidence type="ECO:0000313" key="7">
    <source>
        <dbReference type="Proteomes" id="UP000635606"/>
    </source>
</evidence>
<evidence type="ECO:0000256" key="3">
    <source>
        <dbReference type="SAM" id="MobiDB-lite"/>
    </source>
</evidence>
<keyword evidence="4" id="KW-0472">Membrane</keyword>
<dbReference type="PANTHER" id="PTHR32089">
    <property type="entry name" value="METHYL-ACCEPTING CHEMOTAXIS PROTEIN MCPB"/>
    <property type="match status" value="1"/>
</dbReference>
<feature type="compositionally biased region" description="Basic and acidic residues" evidence="3">
    <location>
        <begin position="147"/>
        <end position="159"/>
    </location>
</feature>
<keyword evidence="7" id="KW-1185">Reference proteome</keyword>
<evidence type="ECO:0000256" key="4">
    <source>
        <dbReference type="SAM" id="Phobius"/>
    </source>
</evidence>
<dbReference type="GO" id="GO:0016020">
    <property type="term" value="C:membrane"/>
    <property type="evidence" value="ECO:0007669"/>
    <property type="project" value="InterPro"/>
</dbReference>
<dbReference type="PROSITE" id="PS50111">
    <property type="entry name" value="CHEMOTAXIS_TRANSDUC_2"/>
    <property type="match status" value="1"/>
</dbReference>
<sequence>MAVLILLCAAIANMPRSQRGRAITVSVGLLLGAYGLVHAGGGLTDLHFHFFVVLALVGLYQDWLPFAVAVSTVAFHHLVVGLIAPDQVFSDPRAQANPFFCALLHAAFVLGMCAAQVVFWRFAAQAQAESDRIQAETTERAERALREAADSADEREADAARSAASEVERSTELARELEQVLARVAATGDRLGSEAGEALLTFETAISDAGTTVDNGTAEINSAMSTANQAVEAIGHVGTAIADISTIAGLIQAVADQTNLLALNATIEAARAGDIGKGFAVVAGEVKELASQTASATARIESTVEDVKAQASNVTAAVREVAERLASVTSLQEHIRQVMQEQSETTSRTRQLVMSAAEPVSAAGASAPGRH</sequence>